<feature type="compositionally biased region" description="Basic and acidic residues" evidence="2">
    <location>
        <begin position="453"/>
        <end position="464"/>
    </location>
</feature>
<feature type="coiled-coil region" evidence="1">
    <location>
        <begin position="502"/>
        <end position="543"/>
    </location>
</feature>
<keyword evidence="5" id="KW-1185">Reference proteome</keyword>
<dbReference type="Pfam" id="PF07716">
    <property type="entry name" value="bZIP_2"/>
    <property type="match status" value="1"/>
</dbReference>
<feature type="compositionally biased region" description="Low complexity" evidence="2">
    <location>
        <begin position="371"/>
        <end position="388"/>
    </location>
</feature>
<dbReference type="PROSITE" id="PS00036">
    <property type="entry name" value="BZIP_BASIC"/>
    <property type="match status" value="1"/>
</dbReference>
<protein>
    <recommendedName>
        <fullName evidence="3">BZIP domain-containing protein</fullName>
    </recommendedName>
</protein>
<evidence type="ECO:0000259" key="3">
    <source>
        <dbReference type="PROSITE" id="PS50217"/>
    </source>
</evidence>
<organism evidence="4 5">
    <name type="scientific">Tulasnella calospora MUT 4182</name>
    <dbReference type="NCBI Taxonomy" id="1051891"/>
    <lineage>
        <taxon>Eukaryota</taxon>
        <taxon>Fungi</taxon>
        <taxon>Dikarya</taxon>
        <taxon>Basidiomycota</taxon>
        <taxon>Agaricomycotina</taxon>
        <taxon>Agaricomycetes</taxon>
        <taxon>Cantharellales</taxon>
        <taxon>Tulasnellaceae</taxon>
        <taxon>Tulasnella</taxon>
    </lineage>
</organism>
<feature type="compositionally biased region" description="Low complexity" evidence="2">
    <location>
        <begin position="321"/>
        <end position="340"/>
    </location>
</feature>
<dbReference type="SUPFAM" id="SSF57959">
    <property type="entry name" value="Leucine zipper domain"/>
    <property type="match status" value="1"/>
</dbReference>
<dbReference type="PROSITE" id="PS50217">
    <property type="entry name" value="BZIP"/>
    <property type="match status" value="1"/>
</dbReference>
<dbReference type="EMBL" id="KN822981">
    <property type="protein sequence ID" value="KIO29544.1"/>
    <property type="molecule type" value="Genomic_DNA"/>
</dbReference>
<accession>A0A0C3QQ12</accession>
<evidence type="ECO:0000313" key="4">
    <source>
        <dbReference type="EMBL" id="KIO29544.1"/>
    </source>
</evidence>
<name>A0A0C3QQ12_9AGAM</name>
<reference evidence="4 5" key="1">
    <citation type="submission" date="2014-04" db="EMBL/GenBank/DDBJ databases">
        <authorList>
            <consortium name="DOE Joint Genome Institute"/>
            <person name="Kuo A."/>
            <person name="Girlanda M."/>
            <person name="Perotto S."/>
            <person name="Kohler A."/>
            <person name="Nagy L.G."/>
            <person name="Floudas D."/>
            <person name="Copeland A."/>
            <person name="Barry K.W."/>
            <person name="Cichocki N."/>
            <person name="Veneault-Fourrey C."/>
            <person name="LaButti K."/>
            <person name="Lindquist E.A."/>
            <person name="Lipzen A."/>
            <person name="Lundell T."/>
            <person name="Morin E."/>
            <person name="Murat C."/>
            <person name="Sun H."/>
            <person name="Tunlid A."/>
            <person name="Henrissat B."/>
            <person name="Grigoriev I.V."/>
            <person name="Hibbett D.S."/>
            <person name="Martin F."/>
            <person name="Nordberg H.P."/>
            <person name="Cantor M.N."/>
            <person name="Hua S.X."/>
        </authorList>
    </citation>
    <scope>NUCLEOTIDE SEQUENCE [LARGE SCALE GENOMIC DNA]</scope>
    <source>
        <strain evidence="4 5">MUT 4182</strain>
    </source>
</reference>
<feature type="compositionally biased region" description="Polar residues" evidence="2">
    <location>
        <begin position="256"/>
        <end position="280"/>
    </location>
</feature>
<dbReference type="STRING" id="1051891.A0A0C3QQ12"/>
<keyword evidence="1" id="KW-0175">Coiled coil</keyword>
<proteinExistence type="predicted"/>
<feature type="compositionally biased region" description="Basic and acidic residues" evidence="2">
    <location>
        <begin position="122"/>
        <end position="131"/>
    </location>
</feature>
<evidence type="ECO:0000256" key="1">
    <source>
        <dbReference type="SAM" id="Coils"/>
    </source>
</evidence>
<feature type="region of interest" description="Disordered" evidence="2">
    <location>
        <begin position="91"/>
        <end position="141"/>
    </location>
</feature>
<sequence>MNNHPSASSTPVVSPLDIALATSAVASTSHLSMNQAPFHPYSPVVAASPSVAFSNLSLRTPHRTIPASLPPTPKLTGASPQISTPLHAFATPELPSAPLPASSSNNPKNLTSLRSNYKKMRRESNANRRTEMLPPSEIPVQSPLLPQMQQQAVVMEDWVDFTTFMQEVGNGTPPMLDSHSPSVGPAPLPMNTTPVLGAEETWDLLKMIDPGNGNATLPSPTIQHPLDSSTPFSSGNTSGFQQSPAIHMPEELSAYFNHNSAGPSSGSPANYSDVLSSPTHVPSVGPSPRVPQWHEFPLFSADPSPPVNPKTFTPVSSGAPTLSQESVTSSSTSQTSNSLSVPPPRASMSPNLPKRPRLSLDGGQGHRRNLSSSSSAAPSPYIGAGSSSTKPTGYRRHMQPSDLTSLDAPTQKRNYAVPSVTSRKDFPPSVTKSLTSPSPRGSKRTSAAAGLPTRDDAEMVDRDGSSGSDSLDTDELKQAIEEKRRANTIAARKSRLRKAEFLNGLQLQIKDLQTENEQLRQRAEAAEQRAEFAEQQLRHLGVQMPPF</sequence>
<feature type="region of interest" description="Disordered" evidence="2">
    <location>
        <begin position="211"/>
        <end position="243"/>
    </location>
</feature>
<feature type="region of interest" description="Disordered" evidence="2">
    <location>
        <begin position="256"/>
        <end position="475"/>
    </location>
</feature>
<feature type="compositionally biased region" description="Polar residues" evidence="2">
    <location>
        <begin position="430"/>
        <end position="439"/>
    </location>
</feature>
<evidence type="ECO:0000256" key="2">
    <source>
        <dbReference type="SAM" id="MobiDB-lite"/>
    </source>
</evidence>
<feature type="compositionally biased region" description="Polar residues" evidence="2">
    <location>
        <begin position="310"/>
        <end position="320"/>
    </location>
</feature>
<dbReference type="AlphaFoldDB" id="A0A0C3QQ12"/>
<evidence type="ECO:0000313" key="5">
    <source>
        <dbReference type="Proteomes" id="UP000054248"/>
    </source>
</evidence>
<dbReference type="GO" id="GO:0003700">
    <property type="term" value="F:DNA-binding transcription factor activity"/>
    <property type="evidence" value="ECO:0007669"/>
    <property type="project" value="InterPro"/>
</dbReference>
<dbReference type="HOGENOM" id="CLU_498000_0_0_1"/>
<feature type="compositionally biased region" description="Polar residues" evidence="2">
    <location>
        <begin position="401"/>
        <end position="413"/>
    </location>
</feature>
<dbReference type="InterPro" id="IPR004827">
    <property type="entry name" value="bZIP"/>
</dbReference>
<dbReference type="OrthoDB" id="2257100at2759"/>
<feature type="compositionally biased region" description="Low complexity" evidence="2">
    <location>
        <begin position="94"/>
        <end position="107"/>
    </location>
</feature>
<dbReference type="CDD" id="cd12193">
    <property type="entry name" value="bZIP_GCN4"/>
    <property type="match status" value="1"/>
</dbReference>
<dbReference type="Proteomes" id="UP000054248">
    <property type="component" value="Unassembled WGS sequence"/>
</dbReference>
<dbReference type="InterPro" id="IPR046347">
    <property type="entry name" value="bZIP_sf"/>
</dbReference>
<feature type="compositionally biased region" description="Polar residues" evidence="2">
    <location>
        <begin position="213"/>
        <end position="243"/>
    </location>
</feature>
<feature type="domain" description="BZIP" evidence="3">
    <location>
        <begin position="477"/>
        <end position="540"/>
    </location>
</feature>
<reference evidence="5" key="2">
    <citation type="submission" date="2015-01" db="EMBL/GenBank/DDBJ databases">
        <title>Evolutionary Origins and Diversification of the Mycorrhizal Mutualists.</title>
        <authorList>
            <consortium name="DOE Joint Genome Institute"/>
            <consortium name="Mycorrhizal Genomics Consortium"/>
            <person name="Kohler A."/>
            <person name="Kuo A."/>
            <person name="Nagy L.G."/>
            <person name="Floudas D."/>
            <person name="Copeland A."/>
            <person name="Barry K.W."/>
            <person name="Cichocki N."/>
            <person name="Veneault-Fourrey C."/>
            <person name="LaButti K."/>
            <person name="Lindquist E.A."/>
            <person name="Lipzen A."/>
            <person name="Lundell T."/>
            <person name="Morin E."/>
            <person name="Murat C."/>
            <person name="Riley R."/>
            <person name="Ohm R."/>
            <person name="Sun H."/>
            <person name="Tunlid A."/>
            <person name="Henrissat B."/>
            <person name="Grigoriev I.V."/>
            <person name="Hibbett D.S."/>
            <person name="Martin F."/>
        </authorList>
    </citation>
    <scope>NUCLEOTIDE SEQUENCE [LARGE SCALE GENOMIC DNA]</scope>
    <source>
        <strain evidence="5">MUT 4182</strain>
    </source>
</reference>
<dbReference type="SMART" id="SM00338">
    <property type="entry name" value="BRLZ"/>
    <property type="match status" value="1"/>
</dbReference>
<dbReference type="Gene3D" id="1.20.5.170">
    <property type="match status" value="1"/>
</dbReference>
<gene>
    <name evidence="4" type="ORF">M407DRAFT_166938</name>
</gene>